<proteinExistence type="predicted"/>
<feature type="region of interest" description="Disordered" evidence="1">
    <location>
        <begin position="1"/>
        <end position="22"/>
    </location>
</feature>
<evidence type="ECO:0000313" key="3">
    <source>
        <dbReference type="EMBL" id="RZO77151.1"/>
    </source>
</evidence>
<dbReference type="Proteomes" id="UP000320404">
    <property type="component" value="Unassembled WGS sequence"/>
</dbReference>
<dbReference type="EMBL" id="SHAH01000019">
    <property type="protein sequence ID" value="RZO77151.1"/>
    <property type="molecule type" value="Genomic_DNA"/>
</dbReference>
<name>A0A520S3W0_9GAMM</name>
<dbReference type="AlphaFoldDB" id="A0A520S3W0"/>
<gene>
    <name evidence="3" type="ORF">EVA69_02195</name>
</gene>
<evidence type="ECO:0000256" key="1">
    <source>
        <dbReference type="SAM" id="MobiDB-lite"/>
    </source>
</evidence>
<comment type="caution">
    <text evidence="3">The sequence shown here is derived from an EMBL/GenBank/DDBJ whole genome shotgun (WGS) entry which is preliminary data.</text>
</comment>
<feature type="compositionally biased region" description="Basic and acidic residues" evidence="1">
    <location>
        <begin position="1"/>
        <end position="10"/>
    </location>
</feature>
<dbReference type="Pfam" id="PF11695">
    <property type="entry name" value="DUF3291"/>
    <property type="match status" value="1"/>
</dbReference>
<dbReference type="InterPro" id="IPR021708">
    <property type="entry name" value="DUF3291"/>
</dbReference>
<sequence length="46" mass="5267">MQEARQRLEQLRQNGPSPEAFTFKKTFPPPDAEWPLAAIEDSCTAY</sequence>
<evidence type="ECO:0000313" key="4">
    <source>
        <dbReference type="Proteomes" id="UP000320404"/>
    </source>
</evidence>
<protein>
    <submittedName>
        <fullName evidence="3">DUF3291 domain-containing protein</fullName>
    </submittedName>
</protein>
<reference evidence="3 4" key="1">
    <citation type="submission" date="2019-02" db="EMBL/GenBank/DDBJ databases">
        <title>Prokaryotic population dynamics and viral predation in marine succession experiment using metagenomics: the confinement effect.</title>
        <authorList>
            <person name="Haro-Moreno J.M."/>
            <person name="Rodriguez-Valera F."/>
            <person name="Lopez-Perez M."/>
        </authorList>
    </citation>
    <scope>NUCLEOTIDE SEQUENCE [LARGE SCALE GENOMIC DNA]</scope>
    <source>
        <strain evidence="3">MED-G158</strain>
    </source>
</reference>
<accession>A0A520S3W0</accession>
<evidence type="ECO:0000259" key="2">
    <source>
        <dbReference type="Pfam" id="PF11695"/>
    </source>
</evidence>
<feature type="domain" description="DUF3291" evidence="2">
    <location>
        <begin position="1"/>
        <end position="25"/>
    </location>
</feature>
<organism evidence="3 4">
    <name type="scientific">OM182 bacterium</name>
    <dbReference type="NCBI Taxonomy" id="2510334"/>
    <lineage>
        <taxon>Bacteria</taxon>
        <taxon>Pseudomonadati</taxon>
        <taxon>Pseudomonadota</taxon>
        <taxon>Gammaproteobacteria</taxon>
        <taxon>OMG group</taxon>
        <taxon>OM182 clade</taxon>
    </lineage>
</organism>